<evidence type="ECO:0000313" key="3">
    <source>
        <dbReference type="Proteomes" id="UP000054566"/>
    </source>
</evidence>
<organism evidence="2 3">
    <name type="scientific">Plasmodium falciparum RAJ116</name>
    <dbReference type="NCBI Taxonomy" id="580058"/>
    <lineage>
        <taxon>Eukaryota</taxon>
        <taxon>Sar</taxon>
        <taxon>Alveolata</taxon>
        <taxon>Apicomplexa</taxon>
        <taxon>Aconoidasida</taxon>
        <taxon>Haemosporida</taxon>
        <taxon>Plasmodiidae</taxon>
        <taxon>Plasmodium</taxon>
        <taxon>Plasmodium (Laverania)</taxon>
    </lineage>
</organism>
<accession>A0A0L0CVP5</accession>
<dbReference type="EMBL" id="GG664095">
    <property type="protein sequence ID" value="KNC36342.1"/>
    <property type="molecule type" value="Genomic_DNA"/>
</dbReference>
<dbReference type="AlphaFoldDB" id="A0A0L0CVP5"/>
<gene>
    <name evidence="2" type="ORF">PFLG_01644</name>
</gene>
<feature type="non-terminal residue" evidence="2">
    <location>
        <position position="132"/>
    </location>
</feature>
<keyword evidence="1" id="KW-0472">Membrane</keyword>
<name>A0A0L0CVP5_PLAFA</name>
<keyword evidence="1" id="KW-1133">Transmembrane helix</keyword>
<proteinExistence type="predicted"/>
<protein>
    <submittedName>
        <fullName evidence="2">Uncharacterized protein</fullName>
    </submittedName>
</protein>
<dbReference type="Proteomes" id="UP000054566">
    <property type="component" value="Unassembled WGS sequence"/>
</dbReference>
<feature type="transmembrane region" description="Helical" evidence="1">
    <location>
        <begin position="20"/>
        <end position="37"/>
    </location>
</feature>
<keyword evidence="1" id="KW-0812">Transmembrane</keyword>
<evidence type="ECO:0000313" key="2">
    <source>
        <dbReference type="EMBL" id="KNC36342.1"/>
    </source>
</evidence>
<sequence length="132" mass="16138">MYTNNFYISNILKNFQSSSISLMNMHIKTITLFIILLDNKKMNTYSNIIKYTKSTFYILKKKNKENNKDLLISTKKRENNSEDKINSNIFISFFFYYNIKHIYKKSFYREYEIKKILYFNIKDGKHKEDFLK</sequence>
<reference evidence="3" key="1">
    <citation type="submission" date="2015-07" db="EMBL/GenBank/DDBJ databases">
        <title>Annotation of Plasmodium falciparum RAJ116.</title>
        <authorList>
            <consortium name="The Broad Institute Genome Sequencing Platform"/>
            <person name="Volkman S.K."/>
            <person name="Neafsey D.E."/>
            <person name="Dash A.P."/>
            <person name="Chitnis C.E."/>
            <person name="Hartl D.L."/>
            <person name="Young S.K."/>
            <person name="Zeng Q."/>
            <person name="Koehrsen M."/>
            <person name="Alvarado L."/>
            <person name="Berlin A."/>
            <person name="Borenstein D."/>
            <person name="Chapman S.B."/>
            <person name="Chen Z."/>
            <person name="Engels R."/>
            <person name="Freedman E."/>
            <person name="Gellesch M."/>
            <person name="Goldberg J."/>
            <person name="Griggs A."/>
            <person name="Gujja S."/>
            <person name="Heilman E.R."/>
            <person name="Heiman D.I."/>
            <person name="Howarth C."/>
            <person name="Jen D."/>
            <person name="Larson L."/>
            <person name="Mehta T."/>
            <person name="Neiman D."/>
            <person name="Park D."/>
            <person name="Pearson M."/>
            <person name="Roberts A."/>
            <person name="Saif S."/>
            <person name="Shea T."/>
            <person name="Shenoy N."/>
            <person name="Sisk P."/>
            <person name="Stolte C."/>
            <person name="Sykes S."/>
            <person name="Walk T."/>
            <person name="White J."/>
            <person name="Yandava C."/>
            <person name="Haas B."/>
            <person name="Henn M.R."/>
            <person name="Nusbaum C."/>
            <person name="Birren B."/>
        </authorList>
    </citation>
    <scope>NUCLEOTIDE SEQUENCE [LARGE SCALE GENOMIC DNA]</scope>
    <source>
        <strain evidence="3">RAJ116</strain>
    </source>
</reference>
<evidence type="ECO:0000256" key="1">
    <source>
        <dbReference type="SAM" id="Phobius"/>
    </source>
</evidence>
<reference evidence="3" key="2">
    <citation type="submission" date="2015-07" db="EMBL/GenBank/DDBJ databases">
        <title>The genome sequence of Plasmodium falciparum RAJ116.</title>
        <authorList>
            <consortium name="The Broad Institute Genome Sequencing Platform"/>
            <person name="Volkman S.K."/>
            <person name="Neafsey D.E."/>
            <person name="Dash A.P."/>
            <person name="Chitnis C.E."/>
            <person name="Hartl D.L."/>
            <person name="Young S.K."/>
            <person name="Kodira C.D."/>
            <person name="Zeng Q."/>
            <person name="Koehrsen M."/>
            <person name="Godfrey P."/>
            <person name="Alvarado L."/>
            <person name="Berlin A."/>
            <person name="Borenstein D."/>
            <person name="Chen Z."/>
            <person name="Engels R."/>
            <person name="Freedman E."/>
            <person name="Gellesch M."/>
            <person name="Goldberg J."/>
            <person name="Griggs A."/>
            <person name="Gujja S."/>
            <person name="Heiman D."/>
            <person name="Hepburn T."/>
            <person name="Howarth C."/>
            <person name="Jen D."/>
            <person name="Larson L."/>
            <person name="Lewis B."/>
            <person name="Mehta T."/>
            <person name="Park D."/>
            <person name="Pearson M."/>
            <person name="Roberts A."/>
            <person name="Saif S."/>
            <person name="Shea T."/>
            <person name="Shenoy N."/>
            <person name="Sisk P."/>
            <person name="Stolte C."/>
            <person name="Sykes S."/>
            <person name="Walk T."/>
            <person name="White J."/>
            <person name="Yandava C."/>
            <person name="Wirth D.F."/>
            <person name="Nusbaum C."/>
            <person name="Birren B."/>
        </authorList>
    </citation>
    <scope>NUCLEOTIDE SEQUENCE [LARGE SCALE GENOMIC DNA]</scope>
    <source>
        <strain evidence="3">RAJ116</strain>
    </source>
</reference>